<gene>
    <name evidence="1" type="ORF">CDA63_13040</name>
</gene>
<reference evidence="1 2" key="1">
    <citation type="submission" date="2017-06" db="EMBL/GenBank/DDBJ databases">
        <title>Hymenobacter amundsenii sp. nov. isolated from regoliths in Antarctica.</title>
        <authorList>
            <person name="Sedlacek I."/>
            <person name="Kralova S."/>
            <person name="Pantucek R."/>
            <person name="Svec P."/>
            <person name="Holochova P."/>
            <person name="Stankova E."/>
            <person name="Vrbovska V."/>
            <person name="Busse H.-J."/>
        </authorList>
    </citation>
    <scope>NUCLEOTIDE SEQUENCE [LARGE SCALE GENOMIC DNA]</scope>
    <source>
        <strain evidence="1 2">CCM 8682</strain>
    </source>
</reference>
<dbReference type="RefSeq" id="WP_088464899.1">
    <property type="nucleotide sequence ID" value="NZ_NIRR01000021.1"/>
</dbReference>
<protein>
    <submittedName>
        <fullName evidence="1">Uncharacterized protein</fullName>
    </submittedName>
</protein>
<dbReference type="EMBL" id="NIRR01000021">
    <property type="protein sequence ID" value="OWP62693.1"/>
    <property type="molecule type" value="Genomic_DNA"/>
</dbReference>
<sequence>MDHPDALPPLRKRDKLADSALSVANRLHPLLELVERIRPHVGHESVFSSRHDKIREQLALVHEQLRAEQPRHKAVREAFHALNEFVREEAREVSKDEVKESGKRFVAATLKNAPKLISAARKAGLLH</sequence>
<name>A0A246FM62_9BACT</name>
<evidence type="ECO:0000313" key="1">
    <source>
        <dbReference type="EMBL" id="OWP62693.1"/>
    </source>
</evidence>
<organism evidence="1 2">
    <name type="scientific">Hymenobacter amundsenii</name>
    <dbReference type="NCBI Taxonomy" id="2006685"/>
    <lineage>
        <taxon>Bacteria</taxon>
        <taxon>Pseudomonadati</taxon>
        <taxon>Bacteroidota</taxon>
        <taxon>Cytophagia</taxon>
        <taxon>Cytophagales</taxon>
        <taxon>Hymenobacteraceae</taxon>
        <taxon>Hymenobacter</taxon>
    </lineage>
</organism>
<keyword evidence="2" id="KW-1185">Reference proteome</keyword>
<dbReference type="AlphaFoldDB" id="A0A246FM62"/>
<proteinExistence type="predicted"/>
<comment type="caution">
    <text evidence="1">The sequence shown here is derived from an EMBL/GenBank/DDBJ whole genome shotgun (WGS) entry which is preliminary data.</text>
</comment>
<dbReference type="Proteomes" id="UP000197277">
    <property type="component" value="Unassembled WGS sequence"/>
</dbReference>
<evidence type="ECO:0000313" key="2">
    <source>
        <dbReference type="Proteomes" id="UP000197277"/>
    </source>
</evidence>
<accession>A0A246FM62</accession>